<keyword evidence="1" id="KW-0472">Membrane</keyword>
<feature type="transmembrane region" description="Helical" evidence="1">
    <location>
        <begin position="85"/>
        <end position="103"/>
    </location>
</feature>
<accession>A0A381NMC3</accession>
<dbReference type="AlphaFoldDB" id="A0A381NMC3"/>
<organism evidence="2">
    <name type="scientific">marine metagenome</name>
    <dbReference type="NCBI Taxonomy" id="408172"/>
    <lineage>
        <taxon>unclassified sequences</taxon>
        <taxon>metagenomes</taxon>
        <taxon>ecological metagenomes</taxon>
    </lineage>
</organism>
<reference evidence="2" key="1">
    <citation type="submission" date="2018-05" db="EMBL/GenBank/DDBJ databases">
        <authorList>
            <person name="Lanie J.A."/>
            <person name="Ng W.-L."/>
            <person name="Kazmierczak K.M."/>
            <person name="Andrzejewski T.M."/>
            <person name="Davidsen T.M."/>
            <person name="Wayne K.J."/>
            <person name="Tettelin H."/>
            <person name="Glass J.I."/>
            <person name="Rusch D."/>
            <person name="Podicherti R."/>
            <person name="Tsui H.-C.T."/>
            <person name="Winkler M.E."/>
        </authorList>
    </citation>
    <scope>NUCLEOTIDE SEQUENCE</scope>
</reference>
<evidence type="ECO:0000256" key="1">
    <source>
        <dbReference type="SAM" id="Phobius"/>
    </source>
</evidence>
<feature type="transmembrane region" description="Helical" evidence="1">
    <location>
        <begin position="109"/>
        <end position="128"/>
    </location>
</feature>
<dbReference type="EMBL" id="UINC01000458">
    <property type="protein sequence ID" value="SUZ55741.1"/>
    <property type="molecule type" value="Genomic_DNA"/>
</dbReference>
<protein>
    <submittedName>
        <fullName evidence="2">Uncharacterized protein</fullName>
    </submittedName>
</protein>
<evidence type="ECO:0000313" key="2">
    <source>
        <dbReference type="EMBL" id="SUZ55741.1"/>
    </source>
</evidence>
<keyword evidence="1" id="KW-0812">Transmembrane</keyword>
<name>A0A381NMC3_9ZZZZ</name>
<gene>
    <name evidence="2" type="ORF">METZ01_LOCUS8595</name>
</gene>
<keyword evidence="1" id="KW-1133">Transmembrane helix</keyword>
<proteinExistence type="predicted"/>
<sequence>MSSEAWARYGMNKARGIAQKQARFDAGEAEGHEAALAAETGADREVLRRAATGAAWREAEAATDAARGEAERLVGLVESQMPRRTMPWSAFTCALLFALLAWLSPSSTVTLLSTLGGVVLLLVTVYSFRQPMRLPPISREQRDAILQQAQAAARNAGFKAAWVAGWVQGWEKGWKERD</sequence>